<evidence type="ECO:0008006" key="3">
    <source>
        <dbReference type="Google" id="ProtNLM"/>
    </source>
</evidence>
<sequence>MAGSSKNFPAYMPILDGKNYDKWYIEMEVIFEFQQVSDIVKNGYKELGQNPTEAEKTAYSLAKKKDADTLLLIQHCVDSANFQKIASSPSSKHAWDVLNKFYTSE</sequence>
<name>A0A371GG02_MUCPR</name>
<gene>
    <name evidence="1" type="ORF">CR513_28760</name>
</gene>
<accession>A0A371GG02</accession>
<dbReference type="AlphaFoldDB" id="A0A371GG02"/>
<evidence type="ECO:0000313" key="2">
    <source>
        <dbReference type="Proteomes" id="UP000257109"/>
    </source>
</evidence>
<proteinExistence type="predicted"/>
<keyword evidence="2" id="KW-1185">Reference proteome</keyword>
<reference evidence="1" key="1">
    <citation type="submission" date="2018-05" db="EMBL/GenBank/DDBJ databases">
        <title>Draft genome of Mucuna pruriens seed.</title>
        <authorList>
            <person name="Nnadi N.E."/>
            <person name="Vos R."/>
            <person name="Hasami M.H."/>
            <person name="Devisetty U.K."/>
            <person name="Aguiy J.C."/>
        </authorList>
    </citation>
    <scope>NUCLEOTIDE SEQUENCE [LARGE SCALE GENOMIC DNA]</scope>
    <source>
        <strain evidence="1">JCA_2017</strain>
    </source>
</reference>
<feature type="non-terminal residue" evidence="1">
    <location>
        <position position="1"/>
    </location>
</feature>
<dbReference type="Proteomes" id="UP000257109">
    <property type="component" value="Unassembled WGS sequence"/>
</dbReference>
<evidence type="ECO:0000313" key="1">
    <source>
        <dbReference type="EMBL" id="RDX89499.1"/>
    </source>
</evidence>
<comment type="caution">
    <text evidence="1">The sequence shown here is derived from an EMBL/GenBank/DDBJ whole genome shotgun (WGS) entry which is preliminary data.</text>
</comment>
<dbReference type="EMBL" id="QJKJ01005651">
    <property type="protein sequence ID" value="RDX89499.1"/>
    <property type="molecule type" value="Genomic_DNA"/>
</dbReference>
<protein>
    <recommendedName>
        <fullName evidence="3">DUF4219 domain-containing protein</fullName>
    </recommendedName>
</protein>
<organism evidence="1 2">
    <name type="scientific">Mucuna pruriens</name>
    <name type="common">Velvet bean</name>
    <name type="synonym">Dolichos pruriens</name>
    <dbReference type="NCBI Taxonomy" id="157652"/>
    <lineage>
        <taxon>Eukaryota</taxon>
        <taxon>Viridiplantae</taxon>
        <taxon>Streptophyta</taxon>
        <taxon>Embryophyta</taxon>
        <taxon>Tracheophyta</taxon>
        <taxon>Spermatophyta</taxon>
        <taxon>Magnoliopsida</taxon>
        <taxon>eudicotyledons</taxon>
        <taxon>Gunneridae</taxon>
        <taxon>Pentapetalae</taxon>
        <taxon>rosids</taxon>
        <taxon>fabids</taxon>
        <taxon>Fabales</taxon>
        <taxon>Fabaceae</taxon>
        <taxon>Papilionoideae</taxon>
        <taxon>50 kb inversion clade</taxon>
        <taxon>NPAAA clade</taxon>
        <taxon>indigoferoid/millettioid clade</taxon>
        <taxon>Phaseoleae</taxon>
        <taxon>Mucuna</taxon>
    </lineage>
</organism>
<dbReference type="OrthoDB" id="1434147at2759"/>